<dbReference type="InterPro" id="IPR038018">
    <property type="entry name" value="HP_1531"/>
</dbReference>
<name>A0A3D8J3P3_9HELI</name>
<reference evidence="1 2" key="1">
    <citation type="submission" date="2018-04" db="EMBL/GenBank/DDBJ databases">
        <title>Novel Campyloabacter and Helicobacter Species and Strains.</title>
        <authorList>
            <person name="Mannion A.J."/>
            <person name="Shen Z."/>
            <person name="Fox J.G."/>
        </authorList>
    </citation>
    <scope>NUCLEOTIDE SEQUENCE [LARGE SCALE GENOMIC DNA]</scope>
    <source>
        <strain evidence="1 2">MIT 04-9366</strain>
    </source>
</reference>
<keyword evidence="2" id="KW-1185">Reference proteome</keyword>
<dbReference type="InterPro" id="IPR019469">
    <property type="entry name" value="DUF2443"/>
</dbReference>
<proteinExistence type="predicted"/>
<organism evidence="1 2">
    <name type="scientific">Helicobacter brantae</name>
    <dbReference type="NCBI Taxonomy" id="375927"/>
    <lineage>
        <taxon>Bacteria</taxon>
        <taxon>Pseudomonadati</taxon>
        <taxon>Campylobacterota</taxon>
        <taxon>Epsilonproteobacteria</taxon>
        <taxon>Campylobacterales</taxon>
        <taxon>Helicobacteraceae</taxon>
        <taxon>Helicobacter</taxon>
    </lineage>
</organism>
<dbReference type="OrthoDB" id="5329258at2"/>
<accession>A0A3D8J3P3</accession>
<comment type="caution">
    <text evidence="1">The sequence shown here is derived from an EMBL/GenBank/DDBJ whole genome shotgun (WGS) entry which is preliminary data.</text>
</comment>
<dbReference type="Pfam" id="PF10398">
    <property type="entry name" value="DUF2443"/>
    <property type="match status" value="1"/>
</dbReference>
<evidence type="ECO:0000313" key="1">
    <source>
        <dbReference type="EMBL" id="RDU71381.1"/>
    </source>
</evidence>
<gene>
    <name evidence="1" type="ORF">CQA58_02215</name>
</gene>
<dbReference type="Gene3D" id="1.20.58.90">
    <property type="match status" value="1"/>
</dbReference>
<dbReference type="SUPFAM" id="SSF140496">
    <property type="entry name" value="HP1531-like"/>
    <property type="match status" value="1"/>
</dbReference>
<dbReference type="Proteomes" id="UP000257045">
    <property type="component" value="Unassembled WGS sequence"/>
</dbReference>
<dbReference type="RefSeq" id="WP_115569093.1">
    <property type="nucleotide sequence ID" value="NZ_NXLV01000003.1"/>
</dbReference>
<protein>
    <submittedName>
        <fullName evidence="1">DUF2443 domain-containing protein</fullName>
    </submittedName>
</protein>
<dbReference type="EMBL" id="NXLV01000003">
    <property type="protein sequence ID" value="RDU71381.1"/>
    <property type="molecule type" value="Genomic_DNA"/>
</dbReference>
<dbReference type="AlphaFoldDB" id="A0A3D8J3P3"/>
<evidence type="ECO:0000313" key="2">
    <source>
        <dbReference type="Proteomes" id="UP000257045"/>
    </source>
</evidence>
<sequence>MTIDPLLARIDQIYAEVEVAKEELQIALNLASLSMQDYILIKRGSKDMPEGLSAWAFEEINTSAQKLKTALEALNKLRKEFFVV</sequence>